<evidence type="ECO:0000256" key="1">
    <source>
        <dbReference type="ARBA" id="ARBA00001936"/>
    </source>
</evidence>
<dbReference type="RefSeq" id="WP_045923113.1">
    <property type="nucleotide sequence ID" value="NZ_JBHTHW010000008.1"/>
</dbReference>
<keyword evidence="11" id="KW-1185">Reference proteome</keyword>
<comment type="caution">
    <text evidence="10">The sequence shown here is derived from an EMBL/GenBank/DDBJ whole genome shotgun (WGS) entry which is preliminary data.</text>
</comment>
<dbReference type="Pfam" id="PF02222">
    <property type="entry name" value="ATP-grasp"/>
    <property type="match status" value="1"/>
</dbReference>
<dbReference type="Gene3D" id="3.40.50.20">
    <property type="match status" value="1"/>
</dbReference>
<evidence type="ECO:0000256" key="2">
    <source>
        <dbReference type="ARBA" id="ARBA00001946"/>
    </source>
</evidence>
<keyword evidence="6" id="KW-0464">Manganese</keyword>
<name>A0A0F4KQB7_9LACO</name>
<dbReference type="PANTHER" id="PTHR11609:SF5">
    <property type="entry name" value="PHOSPHORIBOSYLAMINOIMIDAZOLE CARBOXYLASE"/>
    <property type="match status" value="1"/>
</dbReference>
<protein>
    <recommendedName>
        <fullName evidence="9">ATP-grasp domain-containing protein</fullName>
    </recommendedName>
</protein>
<feature type="domain" description="ATP-grasp" evidence="9">
    <location>
        <begin position="109"/>
        <end position="293"/>
    </location>
</feature>
<dbReference type="Gene3D" id="3.30.470.20">
    <property type="entry name" value="ATP-grasp fold, B domain"/>
    <property type="match status" value="1"/>
</dbReference>
<dbReference type="HOGENOM" id="CLU_011534_0_1_9"/>
<comment type="cofactor">
    <cofactor evidence="1">
        <name>Mn(2+)</name>
        <dbReference type="ChEBI" id="CHEBI:29035"/>
    </cofactor>
</comment>
<dbReference type="Pfam" id="PF22660">
    <property type="entry name" value="RS_preATP-grasp-like"/>
    <property type="match status" value="1"/>
</dbReference>
<dbReference type="Proteomes" id="UP000033695">
    <property type="component" value="Unassembled WGS sequence"/>
</dbReference>
<evidence type="ECO:0000256" key="7">
    <source>
        <dbReference type="ARBA" id="ARBA00025704"/>
    </source>
</evidence>
<evidence type="ECO:0000256" key="5">
    <source>
        <dbReference type="ARBA" id="ARBA00022840"/>
    </source>
</evidence>
<dbReference type="EMBL" id="JXBZ01000008">
    <property type="protein sequence ID" value="KJY48862.1"/>
    <property type="molecule type" value="Genomic_DNA"/>
</dbReference>
<sequence length="372" mass="41753">MSFMGPASTIGIIGDGRSTFLLAQQALKMGFHVVILAEHSALAAQKNVQLINGSSQNMQDLQALFSQVDLVIYDNENLHLDSLEQISGHEKLIQGTELLDLVQDRYLEKSFLNNHNLNVVPFAAVVNDQDLRKTVEEIGFPCILKPIQKDIDFLDGVIFKNQAQVAAYHLPRGSFILESLLDIKKEMIVLASKDAYGQINVYPLIQMTSQDRWLYTALVEQQPNSILQTEVQEIAQTIAANINFQGLIAVKLCTTNSEVLYVERIYAGTIFAANIYQAVTAYSQEELFLRSLCDWPLPQVTPLTSGCNLVVTKDNLALAVTELKQHPQWQLTLLPEQLEDDYLNPYLGVVTVLGTNYQKLQHYINSSKIWKV</sequence>
<dbReference type="GO" id="GO:0006164">
    <property type="term" value="P:purine nucleotide biosynthetic process"/>
    <property type="evidence" value="ECO:0007669"/>
    <property type="project" value="UniProtKB-KW"/>
</dbReference>
<reference evidence="10 11" key="1">
    <citation type="submission" date="2014-12" db="EMBL/GenBank/DDBJ databases">
        <title>Comparative genomics of the lactic acid bacteria isolated from the honey bee gut.</title>
        <authorList>
            <person name="Ellegaard K.M."/>
            <person name="Tamarit D."/>
            <person name="Javelind E."/>
            <person name="Olofsson T."/>
            <person name="Andersson S.G."/>
            <person name="Vasquez A."/>
        </authorList>
    </citation>
    <scope>NUCLEOTIDE SEQUENCE [LARGE SCALE GENOMIC DNA]</scope>
    <source>
        <strain evidence="10 11">Hon2</strain>
    </source>
</reference>
<comment type="cofactor">
    <cofactor evidence="2">
        <name>Mg(2+)</name>
        <dbReference type="ChEBI" id="CHEBI:18420"/>
    </cofactor>
</comment>
<organism evidence="10 11">
    <name type="scientific">Bombilactobacillus mellis</name>
    <dbReference type="NCBI Taxonomy" id="1218508"/>
    <lineage>
        <taxon>Bacteria</taxon>
        <taxon>Bacillati</taxon>
        <taxon>Bacillota</taxon>
        <taxon>Bacilli</taxon>
        <taxon>Lactobacillales</taxon>
        <taxon>Lactobacillaceae</taxon>
        <taxon>Bombilactobacillus</taxon>
    </lineage>
</organism>
<dbReference type="PATRIC" id="fig|1218508.4.peg.1262"/>
<dbReference type="GO" id="GO:0046872">
    <property type="term" value="F:metal ion binding"/>
    <property type="evidence" value="ECO:0007669"/>
    <property type="project" value="InterPro"/>
</dbReference>
<proteinExistence type="predicted"/>
<dbReference type="PROSITE" id="PS50975">
    <property type="entry name" value="ATP_GRASP"/>
    <property type="match status" value="1"/>
</dbReference>
<dbReference type="GO" id="GO:0005524">
    <property type="term" value="F:ATP binding"/>
    <property type="evidence" value="ECO:0007669"/>
    <property type="project" value="UniProtKB-UniRule"/>
</dbReference>
<keyword evidence="3 8" id="KW-0547">Nucleotide-binding</keyword>
<evidence type="ECO:0000313" key="11">
    <source>
        <dbReference type="Proteomes" id="UP000033695"/>
    </source>
</evidence>
<dbReference type="SUPFAM" id="SSF52440">
    <property type="entry name" value="PreATP-grasp domain"/>
    <property type="match status" value="1"/>
</dbReference>
<comment type="pathway">
    <text evidence="7">Purine metabolism.</text>
</comment>
<dbReference type="InterPro" id="IPR016185">
    <property type="entry name" value="PreATP-grasp_dom_sf"/>
</dbReference>
<evidence type="ECO:0000259" key="9">
    <source>
        <dbReference type="PROSITE" id="PS50975"/>
    </source>
</evidence>
<dbReference type="InterPro" id="IPR011761">
    <property type="entry name" value="ATP-grasp"/>
</dbReference>
<keyword evidence="5 8" id="KW-0067">ATP-binding</keyword>
<dbReference type="STRING" id="1218508.JG29_12740"/>
<evidence type="ECO:0000256" key="4">
    <source>
        <dbReference type="ARBA" id="ARBA00022755"/>
    </source>
</evidence>
<dbReference type="InterPro" id="IPR003135">
    <property type="entry name" value="ATP-grasp_carboxylate-amine"/>
</dbReference>
<dbReference type="GO" id="GO:0005829">
    <property type="term" value="C:cytosol"/>
    <property type="evidence" value="ECO:0007669"/>
    <property type="project" value="TreeGrafter"/>
</dbReference>
<evidence type="ECO:0000313" key="10">
    <source>
        <dbReference type="EMBL" id="KJY48862.1"/>
    </source>
</evidence>
<keyword evidence="4" id="KW-0658">Purine biosynthesis</keyword>
<accession>A0A0F4KQB7</accession>
<dbReference type="AlphaFoldDB" id="A0A0F4KQB7"/>
<gene>
    <name evidence="10" type="ORF">JG29_12740</name>
</gene>
<dbReference type="SUPFAM" id="SSF56059">
    <property type="entry name" value="Glutathione synthetase ATP-binding domain-like"/>
    <property type="match status" value="1"/>
</dbReference>
<evidence type="ECO:0000256" key="6">
    <source>
        <dbReference type="ARBA" id="ARBA00023211"/>
    </source>
</evidence>
<dbReference type="PANTHER" id="PTHR11609">
    <property type="entry name" value="PURINE BIOSYNTHESIS PROTEIN 6/7, PUR6/7"/>
    <property type="match status" value="1"/>
</dbReference>
<dbReference type="InterPro" id="IPR013815">
    <property type="entry name" value="ATP_grasp_subdomain_1"/>
</dbReference>
<dbReference type="Gene3D" id="3.30.1490.20">
    <property type="entry name" value="ATP-grasp fold, A domain"/>
    <property type="match status" value="1"/>
</dbReference>
<evidence type="ECO:0000256" key="3">
    <source>
        <dbReference type="ARBA" id="ARBA00022741"/>
    </source>
</evidence>
<dbReference type="InterPro" id="IPR054350">
    <property type="entry name" value="PurT/PurK_preATP-grasp"/>
</dbReference>
<evidence type="ECO:0000256" key="8">
    <source>
        <dbReference type="PROSITE-ProRule" id="PRU00409"/>
    </source>
</evidence>